<keyword evidence="3" id="KW-1185">Reference proteome</keyword>
<dbReference type="AlphaFoldDB" id="A0A7J7X148"/>
<dbReference type="Proteomes" id="UP000558488">
    <property type="component" value="Unassembled WGS sequence"/>
</dbReference>
<comment type="caution">
    <text evidence="2">The sequence shown here is derived from an EMBL/GenBank/DDBJ whole genome shotgun (WGS) entry which is preliminary data.</text>
</comment>
<reference evidence="2 3" key="1">
    <citation type="journal article" date="2020" name="Nature">
        <title>Six reference-quality genomes reveal evolution of bat adaptations.</title>
        <authorList>
            <person name="Jebb D."/>
            <person name="Huang Z."/>
            <person name="Pippel M."/>
            <person name="Hughes G.M."/>
            <person name="Lavrichenko K."/>
            <person name="Devanna P."/>
            <person name="Winkler S."/>
            <person name="Jermiin L.S."/>
            <person name="Skirmuntt E.C."/>
            <person name="Katzourakis A."/>
            <person name="Burkitt-Gray L."/>
            <person name="Ray D.A."/>
            <person name="Sullivan K.A.M."/>
            <person name="Roscito J.G."/>
            <person name="Kirilenko B.M."/>
            <person name="Davalos L.M."/>
            <person name="Corthals A.P."/>
            <person name="Power M.L."/>
            <person name="Jones G."/>
            <person name="Ransome R.D."/>
            <person name="Dechmann D.K.N."/>
            <person name="Locatelli A.G."/>
            <person name="Puechmaille S.J."/>
            <person name="Fedrigo O."/>
            <person name="Jarvis E.D."/>
            <person name="Hiller M."/>
            <person name="Vernes S.C."/>
            <person name="Myers E.W."/>
            <person name="Teeling E.C."/>
        </authorList>
    </citation>
    <scope>NUCLEOTIDE SEQUENCE [LARGE SCALE GENOMIC DNA]</scope>
    <source>
        <strain evidence="2">MPipKuh1</strain>
        <tissue evidence="2">Flight muscle</tissue>
    </source>
</reference>
<evidence type="ECO:0000313" key="2">
    <source>
        <dbReference type="EMBL" id="KAF6343110.1"/>
    </source>
</evidence>
<evidence type="ECO:0000313" key="3">
    <source>
        <dbReference type="Proteomes" id="UP000558488"/>
    </source>
</evidence>
<evidence type="ECO:0000256" key="1">
    <source>
        <dbReference type="SAM" id="MobiDB-lite"/>
    </source>
</evidence>
<accession>A0A7J7X148</accession>
<name>A0A7J7X148_PIPKU</name>
<gene>
    <name evidence="2" type="ORF">mPipKuh1_010813</name>
</gene>
<organism evidence="2 3">
    <name type="scientific">Pipistrellus kuhlii</name>
    <name type="common">Kuhl's pipistrelle</name>
    <dbReference type="NCBI Taxonomy" id="59472"/>
    <lineage>
        <taxon>Eukaryota</taxon>
        <taxon>Metazoa</taxon>
        <taxon>Chordata</taxon>
        <taxon>Craniata</taxon>
        <taxon>Vertebrata</taxon>
        <taxon>Euteleostomi</taxon>
        <taxon>Mammalia</taxon>
        <taxon>Eutheria</taxon>
        <taxon>Laurasiatheria</taxon>
        <taxon>Chiroptera</taxon>
        <taxon>Yangochiroptera</taxon>
        <taxon>Vespertilionidae</taxon>
        <taxon>Pipistrellus</taxon>
    </lineage>
</organism>
<feature type="compositionally biased region" description="Low complexity" evidence="1">
    <location>
        <begin position="49"/>
        <end position="58"/>
    </location>
</feature>
<feature type="region of interest" description="Disordered" evidence="1">
    <location>
        <begin position="1"/>
        <end position="107"/>
    </location>
</feature>
<proteinExistence type="predicted"/>
<sequence length="128" mass="12918">MEKHLNPSRYMVPGHPDRAPCTSSGPGRRSGWEGCCPRGGRGCPPGVPSPGEGAPAGSQGAGQGVLSSHPGDLSDTPDLVSAVGTPGPERAQNSWLAPHPPRQATGRGGVVESASALCCFFCVSGFPC</sequence>
<dbReference type="EMBL" id="JACAGB010000009">
    <property type="protein sequence ID" value="KAF6343110.1"/>
    <property type="molecule type" value="Genomic_DNA"/>
</dbReference>
<protein>
    <submittedName>
        <fullName evidence="2">Uncharacterized protein</fullName>
    </submittedName>
</protein>